<dbReference type="InterPro" id="IPR039430">
    <property type="entry name" value="Thymidylate_kin-like_dom"/>
</dbReference>
<dbReference type="AlphaFoldDB" id="A0A852TXR2"/>
<keyword evidence="2" id="KW-0418">Kinase</keyword>
<accession>A0A852TXR2</accession>
<dbReference type="GO" id="GO:0016301">
    <property type="term" value="F:kinase activity"/>
    <property type="evidence" value="ECO:0007669"/>
    <property type="project" value="UniProtKB-KW"/>
</dbReference>
<dbReference type="Pfam" id="PF02223">
    <property type="entry name" value="Thymidylate_kin"/>
    <property type="match status" value="1"/>
</dbReference>
<dbReference type="InterPro" id="IPR027417">
    <property type="entry name" value="P-loop_NTPase"/>
</dbReference>
<dbReference type="SUPFAM" id="SSF52540">
    <property type="entry name" value="P-loop containing nucleoside triphosphate hydrolases"/>
    <property type="match status" value="1"/>
</dbReference>
<evidence type="ECO:0000313" key="3">
    <source>
        <dbReference type="Proteomes" id="UP000589036"/>
    </source>
</evidence>
<proteinExistence type="predicted"/>
<name>A0A852TXR2_9ACTN</name>
<dbReference type="RefSeq" id="WP_218882486.1">
    <property type="nucleotide sequence ID" value="NZ_BAAAYY010000016.1"/>
</dbReference>
<organism evidence="2 3">
    <name type="scientific">Spinactinospora alkalitolerans</name>
    <dbReference type="NCBI Taxonomy" id="687207"/>
    <lineage>
        <taxon>Bacteria</taxon>
        <taxon>Bacillati</taxon>
        <taxon>Actinomycetota</taxon>
        <taxon>Actinomycetes</taxon>
        <taxon>Streptosporangiales</taxon>
        <taxon>Nocardiopsidaceae</taxon>
        <taxon>Spinactinospora</taxon>
    </lineage>
</organism>
<gene>
    <name evidence="2" type="ORF">HDA32_003197</name>
</gene>
<keyword evidence="2" id="KW-0808">Transferase</keyword>
<dbReference type="EMBL" id="JACCCC010000001">
    <property type="protein sequence ID" value="NYE48077.1"/>
    <property type="molecule type" value="Genomic_DNA"/>
</dbReference>
<evidence type="ECO:0000313" key="2">
    <source>
        <dbReference type="EMBL" id="NYE48077.1"/>
    </source>
</evidence>
<reference evidence="2 3" key="1">
    <citation type="submission" date="2020-07" db="EMBL/GenBank/DDBJ databases">
        <title>Sequencing the genomes of 1000 actinobacteria strains.</title>
        <authorList>
            <person name="Klenk H.-P."/>
        </authorList>
    </citation>
    <scope>NUCLEOTIDE SEQUENCE [LARGE SCALE GENOMIC DNA]</scope>
    <source>
        <strain evidence="2 3">CXB654</strain>
    </source>
</reference>
<sequence>MRLTEIRPALAEGRLVLCDRYIASSLVLQAGIDRVPKEFVQGLNAHANPPDLNVILTAPAEVLHGRLAARGSHGRFENDPANTDREVTLYREVIPLLEQAGITTLVVDTAPGVEKTISHLASTIGALWSQKHQEPAA</sequence>
<evidence type="ECO:0000259" key="1">
    <source>
        <dbReference type="Pfam" id="PF02223"/>
    </source>
</evidence>
<comment type="caution">
    <text evidence="2">The sequence shown here is derived from an EMBL/GenBank/DDBJ whole genome shotgun (WGS) entry which is preliminary data.</text>
</comment>
<dbReference type="Proteomes" id="UP000589036">
    <property type="component" value="Unassembled WGS sequence"/>
</dbReference>
<dbReference type="Gene3D" id="3.40.50.300">
    <property type="entry name" value="P-loop containing nucleotide triphosphate hydrolases"/>
    <property type="match status" value="1"/>
</dbReference>
<protein>
    <submittedName>
        <fullName evidence="2">Thymidylate kinase</fullName>
    </submittedName>
</protein>
<feature type="domain" description="Thymidylate kinase-like" evidence="1">
    <location>
        <begin position="5"/>
        <end position="113"/>
    </location>
</feature>
<keyword evidence="3" id="KW-1185">Reference proteome</keyword>